<keyword evidence="5" id="KW-1185">Reference proteome</keyword>
<accession>A0A553PET0</accession>
<reference evidence="4 5" key="1">
    <citation type="journal article" date="2018" name="Nat. Ecol. Evol.">
        <title>Genomic signatures of mitonuclear coevolution across populations of Tigriopus californicus.</title>
        <authorList>
            <person name="Barreto F.S."/>
            <person name="Watson E.T."/>
            <person name="Lima T.G."/>
            <person name="Willett C.S."/>
            <person name="Edmands S."/>
            <person name="Li W."/>
            <person name="Burton R.S."/>
        </authorList>
    </citation>
    <scope>NUCLEOTIDE SEQUENCE [LARGE SCALE GENOMIC DNA]</scope>
    <source>
        <strain evidence="4 5">San Diego</strain>
    </source>
</reference>
<keyword evidence="2" id="KW-0472">Membrane</keyword>
<sequence>MKADGNQQTFCVSGFCLPKDYNQLEMPPGRNKIRVEISILDILSVNDKDFSISIYAYLGIRWPEPRLLDQSRRNWSKTHTDQLETPVTLDPAFISSVWVPNIVVINVKSFKPLSEMKPQRALWVVSEANDQLGFYYLQGCVISFYCPMRFDFFPLDSHICSLQLSTSYDNEHVYFSDTVLNDAHMSRNVVLEYSVQIEKIPDGERTLTQAVIGNFSVSGADLYLRR</sequence>
<dbReference type="InterPro" id="IPR018000">
    <property type="entry name" value="Neurotransmitter_ion_chnl_CS"/>
</dbReference>
<dbReference type="PROSITE" id="PS00236">
    <property type="entry name" value="NEUROTR_ION_CHANNEL"/>
    <property type="match status" value="1"/>
</dbReference>
<dbReference type="EMBL" id="VCGU01000004">
    <property type="protein sequence ID" value="TRY76187.1"/>
    <property type="molecule type" value="Genomic_DNA"/>
</dbReference>
<dbReference type="InterPro" id="IPR036734">
    <property type="entry name" value="Neur_chan_lig-bd_sf"/>
</dbReference>
<protein>
    <recommendedName>
        <fullName evidence="3">Neurotransmitter-gated ion-channel ligand-binding domain-containing protein</fullName>
    </recommendedName>
</protein>
<evidence type="ECO:0000313" key="5">
    <source>
        <dbReference type="Proteomes" id="UP000318571"/>
    </source>
</evidence>
<evidence type="ECO:0000259" key="3">
    <source>
        <dbReference type="Pfam" id="PF02931"/>
    </source>
</evidence>
<dbReference type="Gene3D" id="2.70.170.10">
    <property type="entry name" value="Neurotransmitter-gated ion-channel ligand-binding domain"/>
    <property type="match status" value="1"/>
</dbReference>
<dbReference type="PANTHER" id="PTHR18945">
    <property type="entry name" value="NEUROTRANSMITTER GATED ION CHANNEL"/>
    <property type="match status" value="1"/>
</dbReference>
<organism evidence="4 5">
    <name type="scientific">Tigriopus californicus</name>
    <name type="common">Marine copepod</name>
    <dbReference type="NCBI Taxonomy" id="6832"/>
    <lineage>
        <taxon>Eukaryota</taxon>
        <taxon>Metazoa</taxon>
        <taxon>Ecdysozoa</taxon>
        <taxon>Arthropoda</taxon>
        <taxon>Crustacea</taxon>
        <taxon>Multicrustacea</taxon>
        <taxon>Hexanauplia</taxon>
        <taxon>Copepoda</taxon>
        <taxon>Harpacticoida</taxon>
        <taxon>Harpacticidae</taxon>
        <taxon>Tigriopus</taxon>
    </lineage>
</organism>
<feature type="domain" description="Neurotransmitter-gated ion-channel ligand-binding" evidence="3">
    <location>
        <begin position="19"/>
        <end position="187"/>
    </location>
</feature>
<dbReference type="Pfam" id="PF02931">
    <property type="entry name" value="Neur_chan_LBD"/>
    <property type="match status" value="1"/>
</dbReference>
<dbReference type="SUPFAM" id="SSF63712">
    <property type="entry name" value="Nicotinic receptor ligand binding domain-like"/>
    <property type="match status" value="1"/>
</dbReference>
<dbReference type="Proteomes" id="UP000318571">
    <property type="component" value="Chromosome 5"/>
</dbReference>
<comment type="caution">
    <text evidence="4">The sequence shown here is derived from an EMBL/GenBank/DDBJ whole genome shotgun (WGS) entry which is preliminary data.</text>
</comment>
<dbReference type="InterPro" id="IPR006201">
    <property type="entry name" value="Neur_channel"/>
</dbReference>
<dbReference type="InterPro" id="IPR006202">
    <property type="entry name" value="Neur_chan_lig-bd"/>
</dbReference>
<dbReference type="GO" id="GO:0016020">
    <property type="term" value="C:membrane"/>
    <property type="evidence" value="ECO:0007669"/>
    <property type="project" value="UniProtKB-SubCell"/>
</dbReference>
<name>A0A553PET0_TIGCA</name>
<evidence type="ECO:0000256" key="1">
    <source>
        <dbReference type="ARBA" id="ARBA00004141"/>
    </source>
</evidence>
<evidence type="ECO:0000313" key="4">
    <source>
        <dbReference type="EMBL" id="TRY76187.1"/>
    </source>
</evidence>
<gene>
    <name evidence="4" type="ORF">TCAL_14752</name>
</gene>
<dbReference type="GO" id="GO:0005230">
    <property type="term" value="F:extracellular ligand-gated monoatomic ion channel activity"/>
    <property type="evidence" value="ECO:0007669"/>
    <property type="project" value="InterPro"/>
</dbReference>
<evidence type="ECO:0000256" key="2">
    <source>
        <dbReference type="ARBA" id="ARBA00023136"/>
    </source>
</evidence>
<dbReference type="AlphaFoldDB" id="A0A553PET0"/>
<proteinExistence type="predicted"/>
<dbReference type="GO" id="GO:0004888">
    <property type="term" value="F:transmembrane signaling receptor activity"/>
    <property type="evidence" value="ECO:0007669"/>
    <property type="project" value="InterPro"/>
</dbReference>
<comment type="subcellular location">
    <subcellularLocation>
        <location evidence="1">Membrane</location>
        <topology evidence="1">Multi-pass membrane protein</topology>
    </subcellularLocation>
</comment>